<dbReference type="Proteomes" id="UP000823674">
    <property type="component" value="Chromosome A05"/>
</dbReference>
<keyword evidence="2" id="KW-1185">Reference proteome</keyword>
<sequence length="247" mass="26074">MFQFVAVRLSLFTSGPDGAWRRVPASGGSSFLISLSCFAAASSPFSPSICSTSWARVWRRKELYCRGASAPVVSYLSLGLRRGGRAGVGNGRDEVASLDCRWFADLVGGVIGLEWGFSDLGVLSSSLGSILAVVCAGGSYYHGGEFDGSSSTNFSSLVLDGFGRVVVLVSLTAASSVRLFAHIPASQSSRRAVLMRAIIFKSGSSERPKLPGSDSRLNLARLFAASGGADLVELWDCGSGWCLLYLF</sequence>
<name>A0ABQ7MC10_BRACM</name>
<evidence type="ECO:0000313" key="1">
    <source>
        <dbReference type="EMBL" id="KAG5396309.1"/>
    </source>
</evidence>
<evidence type="ECO:0000313" key="2">
    <source>
        <dbReference type="Proteomes" id="UP000823674"/>
    </source>
</evidence>
<evidence type="ECO:0008006" key="3">
    <source>
        <dbReference type="Google" id="ProtNLM"/>
    </source>
</evidence>
<proteinExistence type="predicted"/>
<reference evidence="1 2" key="1">
    <citation type="submission" date="2021-03" db="EMBL/GenBank/DDBJ databases">
        <authorList>
            <person name="King G.J."/>
            <person name="Bancroft I."/>
            <person name="Baten A."/>
            <person name="Bloomfield J."/>
            <person name="Borpatragohain P."/>
            <person name="He Z."/>
            <person name="Irish N."/>
            <person name="Irwin J."/>
            <person name="Liu K."/>
            <person name="Mauleon R.P."/>
            <person name="Moore J."/>
            <person name="Morris R."/>
            <person name="Ostergaard L."/>
            <person name="Wang B."/>
            <person name="Wells R."/>
        </authorList>
    </citation>
    <scope>NUCLEOTIDE SEQUENCE [LARGE SCALE GENOMIC DNA]</scope>
    <source>
        <strain evidence="1">R-o-18</strain>
        <tissue evidence="1">Leaf</tissue>
    </source>
</reference>
<dbReference type="EMBL" id="JADBGQ010000005">
    <property type="protein sequence ID" value="KAG5396309.1"/>
    <property type="molecule type" value="Genomic_DNA"/>
</dbReference>
<organism evidence="1 2">
    <name type="scientific">Brassica rapa subsp. trilocularis</name>
    <dbReference type="NCBI Taxonomy" id="1813537"/>
    <lineage>
        <taxon>Eukaryota</taxon>
        <taxon>Viridiplantae</taxon>
        <taxon>Streptophyta</taxon>
        <taxon>Embryophyta</taxon>
        <taxon>Tracheophyta</taxon>
        <taxon>Spermatophyta</taxon>
        <taxon>Magnoliopsida</taxon>
        <taxon>eudicotyledons</taxon>
        <taxon>Gunneridae</taxon>
        <taxon>Pentapetalae</taxon>
        <taxon>rosids</taxon>
        <taxon>malvids</taxon>
        <taxon>Brassicales</taxon>
        <taxon>Brassicaceae</taxon>
        <taxon>Brassiceae</taxon>
        <taxon>Brassica</taxon>
    </lineage>
</organism>
<protein>
    <recommendedName>
        <fullName evidence="3">Secreted protein</fullName>
    </recommendedName>
</protein>
<comment type="caution">
    <text evidence="1">The sequence shown here is derived from an EMBL/GenBank/DDBJ whole genome shotgun (WGS) entry which is preliminary data.</text>
</comment>
<gene>
    <name evidence="1" type="primary">A05g501390.1_BraROA</name>
    <name evidence="1" type="ORF">IGI04_018123</name>
</gene>
<accession>A0ABQ7MC10</accession>